<dbReference type="Gene3D" id="1.20.5.1930">
    <property type="match status" value="1"/>
</dbReference>
<keyword evidence="8" id="KW-0902">Two-component regulatory system</keyword>
<dbReference type="Proteomes" id="UP000185596">
    <property type="component" value="Unassembled WGS sequence"/>
</dbReference>
<evidence type="ECO:0000256" key="2">
    <source>
        <dbReference type="ARBA" id="ARBA00012438"/>
    </source>
</evidence>
<dbReference type="EC" id="2.7.13.3" evidence="2"/>
<organism evidence="12 13">
    <name type="scientific">Actinophytocola xanthii</name>
    <dbReference type="NCBI Taxonomy" id="1912961"/>
    <lineage>
        <taxon>Bacteria</taxon>
        <taxon>Bacillati</taxon>
        <taxon>Actinomycetota</taxon>
        <taxon>Actinomycetes</taxon>
        <taxon>Pseudonocardiales</taxon>
        <taxon>Pseudonocardiaceae</taxon>
    </lineage>
</organism>
<dbReference type="CDD" id="cd16917">
    <property type="entry name" value="HATPase_UhpB-NarQ-NarX-like"/>
    <property type="match status" value="1"/>
</dbReference>
<dbReference type="Pfam" id="PF07730">
    <property type="entry name" value="HisKA_3"/>
    <property type="match status" value="1"/>
</dbReference>
<dbReference type="InterPro" id="IPR050482">
    <property type="entry name" value="Sensor_HK_TwoCompSys"/>
</dbReference>
<evidence type="ECO:0000256" key="9">
    <source>
        <dbReference type="SAM" id="Phobius"/>
    </source>
</evidence>
<gene>
    <name evidence="12" type="ORF">BU204_01730</name>
</gene>
<sequence>MTTVSDETSWRTLTGGPSRFLASSWPWRSVAYLLTGWIVAMLWVAVTALLLIVPAFGLVLLLGGIPLGVVERRRLRLIDPVPAPSPHSPPARPGLVAWLGTRFREAVTWRELGHAVLFSLVLAWVDAAVGLLVLCAGYVMAFPVLIALIPEYQPELFGLIPARQPEALLATALGLAVLPITLYLVTAYAAARATLARRFLVDRPDANTEHRVRELSRSRERILDAMDAQRRRIERDLHDGAQLRLTSLIMTLGMARLELAATPGPASEAVEDAYRQARTTLSELRELVQGIHPQVLTNRGLPPAVTEIAERSPVPVDVRFELPHRPPGAVEAAAWFVISEGLTNVARHSQADRAWVTCAYAGTLLVVEVGDDGVGAADPDRGTGLQGLTDRVSVLHGRITLSSPPGGPTVLRAELPCE</sequence>
<dbReference type="STRING" id="1912961.BU204_01730"/>
<evidence type="ECO:0000259" key="11">
    <source>
        <dbReference type="Pfam" id="PF13796"/>
    </source>
</evidence>
<dbReference type="GO" id="GO:0046983">
    <property type="term" value="F:protein dimerization activity"/>
    <property type="evidence" value="ECO:0007669"/>
    <property type="project" value="InterPro"/>
</dbReference>
<dbReference type="GO" id="GO:0016020">
    <property type="term" value="C:membrane"/>
    <property type="evidence" value="ECO:0007669"/>
    <property type="project" value="InterPro"/>
</dbReference>
<evidence type="ECO:0000256" key="7">
    <source>
        <dbReference type="ARBA" id="ARBA00022840"/>
    </source>
</evidence>
<keyword evidence="9" id="KW-1133">Transmembrane helix</keyword>
<comment type="caution">
    <text evidence="12">The sequence shown here is derived from an EMBL/GenBank/DDBJ whole genome shotgun (WGS) entry which is preliminary data.</text>
</comment>
<dbReference type="SUPFAM" id="SSF55874">
    <property type="entry name" value="ATPase domain of HSP90 chaperone/DNA topoisomerase II/histidine kinase"/>
    <property type="match status" value="1"/>
</dbReference>
<evidence type="ECO:0000259" key="10">
    <source>
        <dbReference type="Pfam" id="PF07730"/>
    </source>
</evidence>
<protein>
    <recommendedName>
        <fullName evidence="2">histidine kinase</fullName>
        <ecNumber evidence="2">2.7.13.3</ecNumber>
    </recommendedName>
</protein>
<evidence type="ECO:0000256" key="1">
    <source>
        <dbReference type="ARBA" id="ARBA00000085"/>
    </source>
</evidence>
<proteinExistence type="predicted"/>
<keyword evidence="9" id="KW-0812">Transmembrane</keyword>
<evidence type="ECO:0000256" key="4">
    <source>
        <dbReference type="ARBA" id="ARBA00022679"/>
    </source>
</evidence>
<dbReference type="PANTHER" id="PTHR24421:SF10">
    <property type="entry name" value="NITRATE_NITRITE SENSOR PROTEIN NARQ"/>
    <property type="match status" value="1"/>
</dbReference>
<dbReference type="PANTHER" id="PTHR24421">
    <property type="entry name" value="NITRATE/NITRITE SENSOR PROTEIN NARX-RELATED"/>
    <property type="match status" value="1"/>
</dbReference>
<dbReference type="OrthoDB" id="5241729at2"/>
<evidence type="ECO:0000256" key="8">
    <source>
        <dbReference type="ARBA" id="ARBA00023012"/>
    </source>
</evidence>
<dbReference type="InterPro" id="IPR036890">
    <property type="entry name" value="HATPase_C_sf"/>
</dbReference>
<dbReference type="Pfam" id="PF13796">
    <property type="entry name" value="Sensor"/>
    <property type="match status" value="1"/>
</dbReference>
<feature type="transmembrane region" description="Helical" evidence="9">
    <location>
        <begin position="116"/>
        <end position="149"/>
    </location>
</feature>
<evidence type="ECO:0000256" key="3">
    <source>
        <dbReference type="ARBA" id="ARBA00022553"/>
    </source>
</evidence>
<evidence type="ECO:0000256" key="5">
    <source>
        <dbReference type="ARBA" id="ARBA00022741"/>
    </source>
</evidence>
<dbReference type="InterPro" id="IPR025828">
    <property type="entry name" value="Put_sensor_dom"/>
</dbReference>
<keyword evidence="7" id="KW-0067">ATP-binding</keyword>
<reference evidence="12 13" key="1">
    <citation type="submission" date="2016-12" db="EMBL/GenBank/DDBJ databases">
        <title>The draft genome sequence of Actinophytocola sp. 11-183.</title>
        <authorList>
            <person name="Wang W."/>
            <person name="Yuan L."/>
        </authorList>
    </citation>
    <scope>NUCLEOTIDE SEQUENCE [LARGE SCALE GENOMIC DNA]</scope>
    <source>
        <strain evidence="12 13">11-183</strain>
    </source>
</reference>
<feature type="transmembrane region" description="Helical" evidence="9">
    <location>
        <begin position="169"/>
        <end position="191"/>
    </location>
</feature>
<feature type="domain" description="Signal transduction histidine kinase subgroup 3 dimerisation and phosphoacceptor" evidence="10">
    <location>
        <begin position="230"/>
        <end position="296"/>
    </location>
</feature>
<name>A0A1Q8CXM8_9PSEU</name>
<keyword evidence="5" id="KW-0547">Nucleotide-binding</keyword>
<dbReference type="InterPro" id="IPR011712">
    <property type="entry name" value="Sig_transdc_His_kin_sub3_dim/P"/>
</dbReference>
<evidence type="ECO:0000256" key="6">
    <source>
        <dbReference type="ARBA" id="ARBA00022777"/>
    </source>
</evidence>
<keyword evidence="3" id="KW-0597">Phosphoprotein</keyword>
<keyword evidence="6" id="KW-0418">Kinase</keyword>
<keyword evidence="9" id="KW-0472">Membrane</keyword>
<keyword evidence="13" id="KW-1185">Reference proteome</keyword>
<dbReference type="GO" id="GO:0000155">
    <property type="term" value="F:phosphorelay sensor kinase activity"/>
    <property type="evidence" value="ECO:0007669"/>
    <property type="project" value="InterPro"/>
</dbReference>
<dbReference type="EMBL" id="MSIE01000002">
    <property type="protein sequence ID" value="OLF19118.1"/>
    <property type="molecule type" value="Genomic_DNA"/>
</dbReference>
<accession>A0A1Q8CXM8</accession>
<feature type="domain" description="Putative sensor" evidence="11">
    <location>
        <begin position="31"/>
        <end position="200"/>
    </location>
</feature>
<dbReference type="AlphaFoldDB" id="A0A1Q8CXM8"/>
<comment type="catalytic activity">
    <reaction evidence="1">
        <text>ATP + protein L-histidine = ADP + protein N-phospho-L-histidine.</text>
        <dbReference type="EC" id="2.7.13.3"/>
    </reaction>
</comment>
<keyword evidence="4" id="KW-0808">Transferase</keyword>
<dbReference type="RefSeq" id="WP_075123720.1">
    <property type="nucleotide sequence ID" value="NZ_MSIE01000002.1"/>
</dbReference>
<evidence type="ECO:0000313" key="12">
    <source>
        <dbReference type="EMBL" id="OLF19118.1"/>
    </source>
</evidence>
<feature type="transmembrane region" description="Helical" evidence="9">
    <location>
        <begin position="34"/>
        <end position="67"/>
    </location>
</feature>
<evidence type="ECO:0000313" key="13">
    <source>
        <dbReference type="Proteomes" id="UP000185596"/>
    </source>
</evidence>
<dbReference type="GO" id="GO:0005524">
    <property type="term" value="F:ATP binding"/>
    <property type="evidence" value="ECO:0007669"/>
    <property type="project" value="UniProtKB-KW"/>
</dbReference>
<dbReference type="Gene3D" id="3.30.565.10">
    <property type="entry name" value="Histidine kinase-like ATPase, C-terminal domain"/>
    <property type="match status" value="1"/>
</dbReference>